<evidence type="ECO:0000256" key="3">
    <source>
        <dbReference type="ARBA" id="ARBA00023098"/>
    </source>
</evidence>
<dbReference type="GO" id="GO:0016042">
    <property type="term" value="P:lipid catabolic process"/>
    <property type="evidence" value="ECO:0007669"/>
    <property type="project" value="UniProtKB-KW"/>
</dbReference>
<dbReference type="GO" id="GO:0003847">
    <property type="term" value="F:1-alkyl-2-acetylglycerophosphocholine esterase activity"/>
    <property type="evidence" value="ECO:0007669"/>
    <property type="project" value="TreeGrafter"/>
</dbReference>
<evidence type="ECO:0000256" key="1">
    <source>
        <dbReference type="ARBA" id="ARBA00022801"/>
    </source>
</evidence>
<dbReference type="PATRIC" id="fig|34073.19.peg.932"/>
<feature type="signal peptide" evidence="4">
    <location>
        <begin position="1"/>
        <end position="22"/>
    </location>
</feature>
<accession>A0A0H2M6G2</accession>
<dbReference type="Pfam" id="PF12146">
    <property type="entry name" value="Hydrolase_4"/>
    <property type="match status" value="1"/>
</dbReference>
<dbReference type="PIRSF" id="PIRSF031982">
    <property type="entry name" value="UCP031982_abhydr"/>
    <property type="match status" value="1"/>
</dbReference>
<evidence type="ECO:0000259" key="5">
    <source>
        <dbReference type="Pfam" id="PF12146"/>
    </source>
</evidence>
<evidence type="ECO:0000313" key="7">
    <source>
        <dbReference type="Proteomes" id="UP000035170"/>
    </source>
</evidence>
<keyword evidence="2" id="KW-0442">Lipid degradation</keyword>
<dbReference type="PANTHER" id="PTHR10272">
    <property type="entry name" value="PLATELET-ACTIVATING FACTOR ACETYLHYDROLASE"/>
    <property type="match status" value="1"/>
</dbReference>
<organism evidence="6 7">
    <name type="scientific">Variovorax paradoxus</name>
    <dbReference type="NCBI Taxonomy" id="34073"/>
    <lineage>
        <taxon>Bacteria</taxon>
        <taxon>Pseudomonadati</taxon>
        <taxon>Pseudomonadota</taxon>
        <taxon>Betaproteobacteria</taxon>
        <taxon>Burkholderiales</taxon>
        <taxon>Comamonadaceae</taxon>
        <taxon>Variovorax</taxon>
    </lineage>
</organism>
<keyword evidence="4" id="KW-0732">Signal</keyword>
<proteinExistence type="predicted"/>
<evidence type="ECO:0000256" key="4">
    <source>
        <dbReference type="SAM" id="SignalP"/>
    </source>
</evidence>
<evidence type="ECO:0000256" key="2">
    <source>
        <dbReference type="ARBA" id="ARBA00022963"/>
    </source>
</evidence>
<reference evidence="6 7" key="1">
    <citation type="submission" date="2015-03" db="EMBL/GenBank/DDBJ databases">
        <title>Genome sequence of Variovorax paradoxus TBEA6.</title>
        <authorList>
            <person name="Poehlein A."/>
            <person name="Schuldes J."/>
            <person name="Wuebbeler J.H."/>
            <person name="Hiessl S."/>
            <person name="Steinbuechel A."/>
            <person name="Daniel R."/>
        </authorList>
    </citation>
    <scope>NUCLEOTIDE SEQUENCE [LARGE SCALE GENOMIC DNA]</scope>
    <source>
        <strain evidence="6 7">TBEA6</strain>
    </source>
</reference>
<name>A0A0H2M6G2_VARPD</name>
<sequence>MALLLLRSFLAIACLTAAIAQAAGFETFEIPAGAEGPALRAAVWTPCATPAGELQLGPYVLRGVRNCPVAADAKTAALPLVVLSHGYGGSFLGHHDTAEALADAGFAVAAINHSGDSYQVRGGPNDSIAALATRTMDIRRLIDHMRRQWPAHASLDDQRIGFYGFSRGGYTGLVLIGARPDFERLPPLPSSPCASAPQGPACAGMRQRFRELLATPLVHDTRIKAAVIADPLSTVFDAEGLKNVATPIQLWASAYGGDGVTPESVAAIRRSLPTAPDWRLADKAGHFGFLAPCSPAQLASGSEICRDSPGFDRTAFHAAFNTEVIAFFQRHLAKERVVSPR</sequence>
<dbReference type="Proteomes" id="UP000035170">
    <property type="component" value="Unassembled WGS sequence"/>
</dbReference>
<dbReference type="Gene3D" id="3.40.50.1820">
    <property type="entry name" value="alpha/beta hydrolase"/>
    <property type="match status" value="1"/>
</dbReference>
<protein>
    <submittedName>
        <fullName evidence="6">Alpha/beta hydrolase family protein</fullName>
    </submittedName>
</protein>
<comment type="caution">
    <text evidence="6">The sequence shown here is derived from an EMBL/GenBank/DDBJ whole genome shotgun (WGS) entry which is preliminary data.</text>
</comment>
<gene>
    <name evidence="6" type="ORF">VPARA_09190</name>
</gene>
<dbReference type="EMBL" id="JZWI01000005">
    <property type="protein sequence ID" value="KLN57908.1"/>
    <property type="molecule type" value="Genomic_DNA"/>
</dbReference>
<keyword evidence="7" id="KW-1185">Reference proteome</keyword>
<keyword evidence="1 6" id="KW-0378">Hydrolase</keyword>
<dbReference type="PANTHER" id="PTHR10272:SF0">
    <property type="entry name" value="PLATELET-ACTIVATING FACTOR ACETYLHYDROLASE"/>
    <property type="match status" value="1"/>
</dbReference>
<dbReference type="InterPro" id="IPR029058">
    <property type="entry name" value="AB_hydrolase_fold"/>
</dbReference>
<dbReference type="AlphaFoldDB" id="A0A0H2M6G2"/>
<dbReference type="InterPro" id="IPR022742">
    <property type="entry name" value="Hydrolase_4"/>
</dbReference>
<keyword evidence="3" id="KW-0443">Lipid metabolism</keyword>
<feature type="chain" id="PRO_5002596654" evidence="4">
    <location>
        <begin position="23"/>
        <end position="341"/>
    </location>
</feature>
<dbReference type="RefSeq" id="WP_047783480.1">
    <property type="nucleotide sequence ID" value="NZ_JZWI01000005.1"/>
</dbReference>
<evidence type="ECO:0000313" key="6">
    <source>
        <dbReference type="EMBL" id="KLN57908.1"/>
    </source>
</evidence>
<dbReference type="SUPFAM" id="SSF53474">
    <property type="entry name" value="alpha/beta-Hydrolases"/>
    <property type="match status" value="1"/>
</dbReference>
<feature type="domain" description="Serine aminopeptidase S33" evidence="5">
    <location>
        <begin position="80"/>
        <end position="181"/>
    </location>
</feature>
<dbReference type="InterPro" id="IPR016986">
    <property type="entry name" value="UCP031982_abhydr"/>
</dbReference>